<accession>A0ABT6FC20</accession>
<keyword evidence="4" id="KW-0238">DNA-binding</keyword>
<reference evidence="8 9" key="1">
    <citation type="submission" date="2023-03" db="EMBL/GenBank/DDBJ databases">
        <title>Paludisphaera mucosa sp. nov. a novel planctomycete from northern fen.</title>
        <authorList>
            <person name="Ivanova A."/>
        </authorList>
    </citation>
    <scope>NUCLEOTIDE SEQUENCE [LARGE SCALE GENOMIC DNA]</scope>
    <source>
        <strain evidence="8 9">Pla2</strain>
    </source>
</reference>
<evidence type="ECO:0000256" key="1">
    <source>
        <dbReference type="ARBA" id="ARBA00010641"/>
    </source>
</evidence>
<dbReference type="SUPFAM" id="SSF88946">
    <property type="entry name" value="Sigma2 domain of RNA polymerase sigma factors"/>
    <property type="match status" value="1"/>
</dbReference>
<gene>
    <name evidence="8" type="ORF">PZE19_15195</name>
</gene>
<sequence>MTPDPRSLRDEILVLKHRLGDASAFDELMRRWEPRLLYYLRRLVPQEADAWDALQRTWLAAFRDLSRLEEPKALRAWLYRVARNQAASHLRAESARRGSVEDVDPDDLVDTSWTPDPDDAEAVHAALAILSLPHREVVALHFLEQMPLREIAEVVGAPVGTIKSRLHHARRLLRRALESHEPEGGRIHEPR</sequence>
<dbReference type="InterPro" id="IPR013325">
    <property type="entry name" value="RNA_pol_sigma_r2"/>
</dbReference>
<dbReference type="InterPro" id="IPR014284">
    <property type="entry name" value="RNA_pol_sigma-70_dom"/>
</dbReference>
<evidence type="ECO:0000256" key="2">
    <source>
        <dbReference type="ARBA" id="ARBA00023015"/>
    </source>
</evidence>
<dbReference type="Pfam" id="PF08281">
    <property type="entry name" value="Sigma70_r4_2"/>
    <property type="match status" value="1"/>
</dbReference>
<dbReference type="InterPro" id="IPR013324">
    <property type="entry name" value="RNA_pol_sigma_r3/r4-like"/>
</dbReference>
<dbReference type="RefSeq" id="WP_277861482.1">
    <property type="nucleotide sequence ID" value="NZ_JARRAG010000002.1"/>
</dbReference>
<dbReference type="InterPro" id="IPR013249">
    <property type="entry name" value="RNA_pol_sigma70_r4_t2"/>
</dbReference>
<evidence type="ECO:0000259" key="6">
    <source>
        <dbReference type="Pfam" id="PF04542"/>
    </source>
</evidence>
<proteinExistence type="inferred from homology"/>
<keyword evidence="9" id="KW-1185">Reference proteome</keyword>
<dbReference type="Gene3D" id="1.10.1740.10">
    <property type="match status" value="1"/>
</dbReference>
<organism evidence="8 9">
    <name type="scientific">Paludisphaera mucosa</name>
    <dbReference type="NCBI Taxonomy" id="3030827"/>
    <lineage>
        <taxon>Bacteria</taxon>
        <taxon>Pseudomonadati</taxon>
        <taxon>Planctomycetota</taxon>
        <taxon>Planctomycetia</taxon>
        <taxon>Isosphaerales</taxon>
        <taxon>Isosphaeraceae</taxon>
        <taxon>Paludisphaera</taxon>
    </lineage>
</organism>
<protein>
    <submittedName>
        <fullName evidence="8">Sigma-70 family RNA polymerase sigma factor</fullName>
    </submittedName>
</protein>
<dbReference type="InterPro" id="IPR007627">
    <property type="entry name" value="RNA_pol_sigma70_r2"/>
</dbReference>
<dbReference type="NCBIfam" id="TIGR02937">
    <property type="entry name" value="sigma70-ECF"/>
    <property type="match status" value="1"/>
</dbReference>
<keyword evidence="5" id="KW-0804">Transcription</keyword>
<dbReference type="EMBL" id="JARRAG010000002">
    <property type="protein sequence ID" value="MDG3005133.1"/>
    <property type="molecule type" value="Genomic_DNA"/>
</dbReference>
<dbReference type="PANTHER" id="PTHR43133:SF8">
    <property type="entry name" value="RNA POLYMERASE SIGMA FACTOR HI_1459-RELATED"/>
    <property type="match status" value="1"/>
</dbReference>
<dbReference type="Gene3D" id="1.10.10.10">
    <property type="entry name" value="Winged helix-like DNA-binding domain superfamily/Winged helix DNA-binding domain"/>
    <property type="match status" value="1"/>
</dbReference>
<keyword evidence="2" id="KW-0805">Transcription regulation</keyword>
<comment type="caution">
    <text evidence="8">The sequence shown here is derived from an EMBL/GenBank/DDBJ whole genome shotgun (WGS) entry which is preliminary data.</text>
</comment>
<evidence type="ECO:0000313" key="9">
    <source>
        <dbReference type="Proteomes" id="UP001216907"/>
    </source>
</evidence>
<evidence type="ECO:0000256" key="5">
    <source>
        <dbReference type="ARBA" id="ARBA00023163"/>
    </source>
</evidence>
<evidence type="ECO:0000256" key="4">
    <source>
        <dbReference type="ARBA" id="ARBA00023125"/>
    </source>
</evidence>
<feature type="domain" description="RNA polymerase sigma factor 70 region 4 type 2" evidence="7">
    <location>
        <begin position="121"/>
        <end position="173"/>
    </location>
</feature>
<dbReference type="Proteomes" id="UP001216907">
    <property type="component" value="Unassembled WGS sequence"/>
</dbReference>
<dbReference type="InterPro" id="IPR036388">
    <property type="entry name" value="WH-like_DNA-bd_sf"/>
</dbReference>
<evidence type="ECO:0000256" key="3">
    <source>
        <dbReference type="ARBA" id="ARBA00023082"/>
    </source>
</evidence>
<comment type="similarity">
    <text evidence="1">Belongs to the sigma-70 factor family. ECF subfamily.</text>
</comment>
<dbReference type="Pfam" id="PF04542">
    <property type="entry name" value="Sigma70_r2"/>
    <property type="match status" value="1"/>
</dbReference>
<dbReference type="InterPro" id="IPR039425">
    <property type="entry name" value="RNA_pol_sigma-70-like"/>
</dbReference>
<dbReference type="PANTHER" id="PTHR43133">
    <property type="entry name" value="RNA POLYMERASE ECF-TYPE SIGMA FACTO"/>
    <property type="match status" value="1"/>
</dbReference>
<feature type="domain" description="RNA polymerase sigma-70 region 2" evidence="6">
    <location>
        <begin position="28"/>
        <end position="94"/>
    </location>
</feature>
<evidence type="ECO:0000259" key="7">
    <source>
        <dbReference type="Pfam" id="PF08281"/>
    </source>
</evidence>
<dbReference type="SUPFAM" id="SSF88659">
    <property type="entry name" value="Sigma3 and sigma4 domains of RNA polymerase sigma factors"/>
    <property type="match status" value="1"/>
</dbReference>
<evidence type="ECO:0000313" key="8">
    <source>
        <dbReference type="EMBL" id="MDG3005133.1"/>
    </source>
</evidence>
<keyword evidence="3" id="KW-0731">Sigma factor</keyword>
<name>A0ABT6FC20_9BACT</name>
<dbReference type="CDD" id="cd06171">
    <property type="entry name" value="Sigma70_r4"/>
    <property type="match status" value="1"/>
</dbReference>